<feature type="transmembrane region" description="Helical" evidence="4">
    <location>
        <begin position="61"/>
        <end position="85"/>
    </location>
</feature>
<dbReference type="Pfam" id="PF12833">
    <property type="entry name" value="HTH_18"/>
    <property type="match status" value="1"/>
</dbReference>
<protein>
    <submittedName>
        <fullName evidence="6">AraC family transcriptional regulator</fullName>
    </submittedName>
</protein>
<reference evidence="6 7" key="1">
    <citation type="submission" date="2018-09" db="EMBL/GenBank/DDBJ databases">
        <authorList>
            <person name="Wang X."/>
            <person name="Du Z."/>
        </authorList>
    </citation>
    <scope>NUCLEOTIDE SEQUENCE [LARGE SCALE GENOMIC DNA]</scope>
    <source>
        <strain evidence="6 7">N3</strain>
    </source>
</reference>
<dbReference type="SMART" id="SM00342">
    <property type="entry name" value="HTH_ARAC"/>
    <property type="match status" value="1"/>
</dbReference>
<dbReference type="PROSITE" id="PS01124">
    <property type="entry name" value="HTH_ARAC_FAMILY_2"/>
    <property type="match status" value="1"/>
</dbReference>
<feature type="transmembrane region" description="Helical" evidence="4">
    <location>
        <begin position="97"/>
        <end position="119"/>
    </location>
</feature>
<keyword evidence="3" id="KW-0804">Transcription</keyword>
<comment type="caution">
    <text evidence="6">The sequence shown here is derived from an EMBL/GenBank/DDBJ whole genome shotgun (WGS) entry which is preliminary data.</text>
</comment>
<gene>
    <name evidence="6" type="ORF">D0X99_16305</name>
</gene>
<feature type="transmembrane region" description="Helical" evidence="4">
    <location>
        <begin position="139"/>
        <end position="160"/>
    </location>
</feature>
<organism evidence="6 7">
    <name type="scientific">Algoriphagus lacus</name>
    <dbReference type="NCBI Taxonomy" id="2056311"/>
    <lineage>
        <taxon>Bacteria</taxon>
        <taxon>Pseudomonadati</taxon>
        <taxon>Bacteroidota</taxon>
        <taxon>Cytophagia</taxon>
        <taxon>Cytophagales</taxon>
        <taxon>Cyclobacteriaceae</taxon>
        <taxon>Algoriphagus</taxon>
    </lineage>
</organism>
<evidence type="ECO:0000256" key="4">
    <source>
        <dbReference type="SAM" id="Phobius"/>
    </source>
</evidence>
<evidence type="ECO:0000313" key="7">
    <source>
        <dbReference type="Proteomes" id="UP000283522"/>
    </source>
</evidence>
<dbReference type="Gene3D" id="1.10.10.60">
    <property type="entry name" value="Homeodomain-like"/>
    <property type="match status" value="1"/>
</dbReference>
<keyword evidence="2" id="KW-0238">DNA-binding</keyword>
<dbReference type="PANTHER" id="PTHR43280:SF2">
    <property type="entry name" value="HTH-TYPE TRANSCRIPTIONAL REGULATOR EXSA"/>
    <property type="match status" value="1"/>
</dbReference>
<dbReference type="InterPro" id="IPR018060">
    <property type="entry name" value="HTH_AraC"/>
</dbReference>
<evidence type="ECO:0000256" key="3">
    <source>
        <dbReference type="ARBA" id="ARBA00023163"/>
    </source>
</evidence>
<dbReference type="AlphaFoldDB" id="A0A418PND1"/>
<evidence type="ECO:0000256" key="2">
    <source>
        <dbReference type="ARBA" id="ARBA00023125"/>
    </source>
</evidence>
<evidence type="ECO:0000313" key="6">
    <source>
        <dbReference type="EMBL" id="RIW13338.1"/>
    </source>
</evidence>
<sequence length="384" mass="44863">MLFLEMVEYILQSGIIISIFLCLLLVKKKEKSTAEIILLFWIFASGYITFSYLLVYNGNYLNYPTLTVLGFGIPLLSGPFMYLYIKYQTKPLYFSKIDLLHFIPFVLSNLLFIQFYFLSFDSKIEFLKGQSSVFETENFLRFIATCVSGIVYILVCFFYLHSYRKRLKFEFSYLDSINFNWMLMLNIGLLLVWIIVIFIPDDRIIFSSSSIYLICLGFFGISQAQIFTERELFFVQSKSDLADSDNKEYLTETLLAKDESSNIQYFEEIYNKSIELIKVEKLYLNPELKVLDLAILLNVHPNLMSRAINQISGANFYDLINKMRVEEFIRRTRTEDSQKYTIMAMAFDSGFNSKATFYRNFKAIVGTLPSEFLKSNQGSRESNT</sequence>
<keyword evidence="4" id="KW-0812">Transmembrane</keyword>
<evidence type="ECO:0000259" key="5">
    <source>
        <dbReference type="PROSITE" id="PS01124"/>
    </source>
</evidence>
<dbReference type="GO" id="GO:0003700">
    <property type="term" value="F:DNA-binding transcription factor activity"/>
    <property type="evidence" value="ECO:0007669"/>
    <property type="project" value="InterPro"/>
</dbReference>
<proteinExistence type="predicted"/>
<feature type="transmembrane region" description="Helical" evidence="4">
    <location>
        <begin position="6"/>
        <end position="26"/>
    </location>
</feature>
<dbReference type="GO" id="GO:0043565">
    <property type="term" value="F:sequence-specific DNA binding"/>
    <property type="evidence" value="ECO:0007669"/>
    <property type="project" value="InterPro"/>
</dbReference>
<dbReference type="Proteomes" id="UP000283522">
    <property type="component" value="Unassembled WGS sequence"/>
</dbReference>
<feature type="transmembrane region" description="Helical" evidence="4">
    <location>
        <begin position="38"/>
        <end position="55"/>
    </location>
</feature>
<dbReference type="SUPFAM" id="SSF46689">
    <property type="entry name" value="Homeodomain-like"/>
    <property type="match status" value="1"/>
</dbReference>
<dbReference type="InterPro" id="IPR009057">
    <property type="entry name" value="Homeodomain-like_sf"/>
</dbReference>
<evidence type="ECO:0000256" key="1">
    <source>
        <dbReference type="ARBA" id="ARBA00023015"/>
    </source>
</evidence>
<keyword evidence="7" id="KW-1185">Reference proteome</keyword>
<keyword evidence="4" id="KW-0472">Membrane</keyword>
<feature type="domain" description="HTH araC/xylS-type" evidence="5">
    <location>
        <begin position="274"/>
        <end position="375"/>
    </location>
</feature>
<name>A0A418PND1_9BACT</name>
<keyword evidence="4" id="KW-1133">Transmembrane helix</keyword>
<accession>A0A418PND1</accession>
<dbReference type="PANTHER" id="PTHR43280">
    <property type="entry name" value="ARAC-FAMILY TRANSCRIPTIONAL REGULATOR"/>
    <property type="match status" value="1"/>
</dbReference>
<dbReference type="EMBL" id="QXML01000009">
    <property type="protein sequence ID" value="RIW13338.1"/>
    <property type="molecule type" value="Genomic_DNA"/>
</dbReference>
<keyword evidence="1" id="KW-0805">Transcription regulation</keyword>
<feature type="transmembrane region" description="Helical" evidence="4">
    <location>
        <begin position="181"/>
        <end position="199"/>
    </location>
</feature>